<proteinExistence type="predicted"/>
<protein>
    <submittedName>
        <fullName evidence="2">PIR Superfamily Protein</fullName>
    </submittedName>
</protein>
<keyword evidence="1" id="KW-0812">Transmembrane</keyword>
<dbReference type="EMBL" id="FLQU01000719">
    <property type="protein sequence ID" value="SBS89368.1"/>
    <property type="molecule type" value="Genomic_DNA"/>
</dbReference>
<organism evidence="2 5">
    <name type="scientific">Plasmodium ovale curtisi</name>
    <dbReference type="NCBI Taxonomy" id="864141"/>
    <lineage>
        <taxon>Eukaryota</taxon>
        <taxon>Sar</taxon>
        <taxon>Alveolata</taxon>
        <taxon>Apicomplexa</taxon>
        <taxon>Aconoidasida</taxon>
        <taxon>Haemosporida</taxon>
        <taxon>Plasmodiidae</taxon>
        <taxon>Plasmodium</taxon>
        <taxon>Plasmodium (Plasmodium)</taxon>
    </lineage>
</organism>
<reference evidence="2" key="1">
    <citation type="submission" date="2016-05" db="EMBL/GenBank/DDBJ databases">
        <authorList>
            <person name="Lavstsen T."/>
            <person name="Jespersen J.S."/>
        </authorList>
    </citation>
    <scope>NUCLEOTIDE SEQUENCE [LARGE SCALE GENOMIC DNA]</scope>
</reference>
<evidence type="ECO:0000313" key="3">
    <source>
        <dbReference type="EMBL" id="SBT01930.1"/>
    </source>
</evidence>
<keyword evidence="1" id="KW-0472">Membrane</keyword>
<evidence type="ECO:0000256" key="1">
    <source>
        <dbReference type="SAM" id="Phobius"/>
    </source>
</evidence>
<dbReference type="AlphaFoldDB" id="A0A1A8WDS5"/>
<name>A0A1A8WDS5_PLAOA</name>
<evidence type="ECO:0000313" key="2">
    <source>
        <dbReference type="EMBL" id="SBS89368.1"/>
    </source>
</evidence>
<evidence type="ECO:0000313" key="4">
    <source>
        <dbReference type="Proteomes" id="UP000078546"/>
    </source>
</evidence>
<dbReference type="EMBL" id="FLQV01002890">
    <property type="protein sequence ID" value="SBT01930.1"/>
    <property type="molecule type" value="Genomic_DNA"/>
</dbReference>
<dbReference type="Proteomes" id="UP000078546">
    <property type="component" value="Unassembled WGS sequence"/>
</dbReference>
<reference evidence="4 5" key="2">
    <citation type="submission" date="2016-05" db="EMBL/GenBank/DDBJ databases">
        <authorList>
            <person name="Naeem Raeece"/>
        </authorList>
    </citation>
    <scope>NUCLEOTIDE SEQUENCE [LARGE SCALE GENOMIC DNA]</scope>
</reference>
<accession>A0A1A8WDS5</accession>
<keyword evidence="1" id="KW-1133">Transmembrane helix</keyword>
<dbReference type="Proteomes" id="UP000078560">
    <property type="component" value="Unassembled WGS sequence"/>
</dbReference>
<feature type="transmembrane region" description="Helical" evidence="1">
    <location>
        <begin position="108"/>
        <end position="128"/>
    </location>
</feature>
<evidence type="ECO:0000313" key="5">
    <source>
        <dbReference type="Proteomes" id="UP000078560"/>
    </source>
</evidence>
<sequence length="174" mass="20992">MIFLDDNKCETYIQDIKEITFSKLHNIIELHKTFNKFLESETLKKDCNSAKECANKYIVYADKCYEGNEYSFCNELERFRERYNNHVRNETCEDDVPKTLPSTKRFNIIVNSSILCVTTIFTPLGLWIHPRIQILQKKWNNIHEETNELTHFSETRDIYHNDKIYQIKYHYLHN</sequence>
<gene>
    <name evidence="3" type="ORF">POVCU1_071020</name>
    <name evidence="2" type="ORF">POVCU2_0054040</name>
</gene>